<accession>A0A8H7BG37</accession>
<keyword evidence="13" id="KW-0812">Transmembrane</keyword>
<feature type="region of interest" description="Disordered" evidence="12">
    <location>
        <begin position="893"/>
        <end position="916"/>
    </location>
</feature>
<dbReference type="GO" id="GO:0006086">
    <property type="term" value="P:pyruvate decarboxylation to acetyl-CoA"/>
    <property type="evidence" value="ECO:0007669"/>
    <property type="project" value="InterPro"/>
</dbReference>
<dbReference type="Pfam" id="PF02779">
    <property type="entry name" value="Transket_pyr"/>
    <property type="match status" value="1"/>
</dbReference>
<dbReference type="Proteomes" id="UP000596902">
    <property type="component" value="Unassembled WGS sequence"/>
</dbReference>
<sequence length="1674" mass="188329">MAASRLLRPASRLVSASRPAPAFRPAFRAAAITPSIARRGYASGQKEMTVREALNEAMAEEMERNDKVFVLGEEVAQYNGAYKVTKGLLDRFGEKRVIDSPITESGFAGLTVGAALAGLHPICEFMTFNFAMQAIDQIINSAAKTHYMSGGIQPCNITFRGPNGFAAGVAAQHSQDYTAWYGSIPGLKVVSPYSAEDAKGLLKAAIRDPNPVVVLENELLYGLSFPMSEEAQKDDFVIPFGKAKIERPGKDLTIVTLSRCVGQSLVAAEQLKSKYGVEAEVINLRSIKPLDVEAIVKSVKKTGHMLCVESGFPSFGVASEIMALTCEYAFDYLEAPPARVTGAEVPTPYAQKLEEMSFPTESLIVDYAAKLLRRQALTMSTDETAVGSLPSIDEWFDYVLDSEDGHELHSSPRNSDHESCGEDFEEWNEMHATEHENEYAGDDPTTNDLEEWHHNQNDAWSEAEAQADAGTAESIETIAPEDKIQLAKTIRDGIHRCKQAMDNSSAKLEQDIEDANQSFHAEIGLMNEWHERIKTQDLILDKRKEIHVRLPTNQVVTPAHNALVDEDAKEGILIADSFGAIKTEKANIRAKLASQVEKAEDAYRRDSVTLSTQIECLRNIAELSGIDLDTGFEEYIFCEPVAPVISVQPSSQAQGPSANRPRQSNTAGANKRQRPTVPVVSIDEKDCSDCGRLQEQLSTVHRKIDRIQAAAPVPDVRKFIKHGEQILSELIHQRDSADGAAAKELEDKKLSTEAALKDLANEQARIKKIYIGIGHLWEHENQDLWQKTFDLCREELVRIKKEQQALENHDSRCDEKLNKRQWNSRELLVKQIKFYDSLLCLARSHVRVLRKPTMTLSDIAEGLKQRNAVRLNMLKDTKKNLNTIVDELIDEHLNESDQSGGPTKKRRLDESTTITGTIPLSADEKESLENKIKDARDNCEVAYKLSVAALREARKEAFEQHLAGLRALMDIHQLLVDDLVYIHKRSHYARGLLCSPVTAPIREQILDDCNGGLARMEKYNAISSVESERIKTRFTERMEVARSEYVREEKAYVEFLSSLELQTSSAGIELGLETKEQMLDRWFEEVSSEKEHYQQLKQDCRSVLGGLAAQKGNDTKASQETLNMDWIRKRRDERKRKRLAARRTLLNNSQLKLDTKQTQNKSTMGSISKRFFSIRRQRGADTCLTRYDLLEQTGGEPEYATPATEGETRARLKQSLPSMEIDNGEEMLRNPFGTPSPPPRLQPTNLVPTAGQQNVSTTSRSSEQLRPSDSSSEAGQRPTPTSEVDDATSQTWLERVSSTIRRKPTIKALQAYKSGGIRSAWAYTLPRNWKTRNTAATKAWVDSAAVVDEPQPTGSMDDMDIDNERRSPLPSHWRDRAGSQQTFTRRTSEVVGADSEVGDWNSPRASGDRDAQVVEEEIDQEFRDWANHHKMLVEQYDPLVEAATTLSMLNKLRVLLSLVLIAIFATSSDELRITISTLFSWALGHVLIHRLALPMRYRKALNAYILVSFCLLAGLNDPFYQNTFGRLLDLFFERDRCDPDLPGSGFTDWHETFRRRKAYEIDHAWQFLRAVFFWTFVAISLPIVIPLAHWLYANINKETELEKAFAYIQMHGERPPWSYKQPEATVVFKRDTRYNLTSSELIFVCGPGGGYETVIDGDIEGAIWRRRALRPRFA</sequence>
<evidence type="ECO:0000256" key="7">
    <source>
        <dbReference type="ARBA" id="ARBA00023002"/>
    </source>
</evidence>
<feature type="compositionally biased region" description="Polar residues" evidence="12">
    <location>
        <begin position="648"/>
        <end position="668"/>
    </location>
</feature>
<keyword evidence="13" id="KW-1133">Transmembrane helix</keyword>
<feature type="region of interest" description="Disordered" evidence="12">
    <location>
        <begin position="1348"/>
        <end position="1388"/>
    </location>
</feature>
<keyword evidence="4" id="KW-0479">Metal-binding</keyword>
<proteinExistence type="predicted"/>
<gene>
    <name evidence="15" type="ORF">GT037_000244</name>
</gene>
<evidence type="ECO:0000259" key="14">
    <source>
        <dbReference type="SMART" id="SM00861"/>
    </source>
</evidence>
<feature type="compositionally biased region" description="Basic and acidic residues" evidence="12">
    <location>
        <begin position="1362"/>
        <end position="1377"/>
    </location>
</feature>
<reference evidence="15" key="2">
    <citation type="submission" date="2020-08" db="EMBL/GenBank/DDBJ databases">
        <title>Draft Genome Sequence of Cumin Blight Pathogen Alternaria burnsii.</title>
        <authorList>
            <person name="Feng Z."/>
        </authorList>
    </citation>
    <scope>NUCLEOTIDE SEQUENCE</scope>
    <source>
        <strain evidence="15">CBS107.38</strain>
    </source>
</reference>
<dbReference type="InterPro" id="IPR009014">
    <property type="entry name" value="Transketo_C/PFOR_II"/>
</dbReference>
<feature type="transmembrane region" description="Helical" evidence="13">
    <location>
        <begin position="1571"/>
        <end position="1593"/>
    </location>
</feature>
<keyword evidence="16" id="KW-1185">Reference proteome</keyword>
<evidence type="ECO:0000256" key="5">
    <source>
        <dbReference type="ARBA" id="ARBA00022946"/>
    </source>
</evidence>
<evidence type="ECO:0000256" key="11">
    <source>
        <dbReference type="SAM" id="Coils"/>
    </source>
</evidence>
<dbReference type="SUPFAM" id="SSF52518">
    <property type="entry name" value="Thiamin diphosphate-binding fold (THDP-binding)"/>
    <property type="match status" value="1"/>
</dbReference>
<keyword evidence="10 15" id="KW-0670">Pyruvate</keyword>
<dbReference type="Gene3D" id="3.40.50.920">
    <property type="match status" value="1"/>
</dbReference>
<dbReference type="FunFam" id="3.40.50.920:FF:000001">
    <property type="entry name" value="Pyruvate dehydrogenase E1 beta subunit"/>
    <property type="match status" value="1"/>
</dbReference>
<dbReference type="PANTHER" id="PTHR11624:SF96">
    <property type="entry name" value="PYRUVATE DEHYDROGENASE E1 COMPONENT SUBUNIT BETA, MITOCHONDRIAL"/>
    <property type="match status" value="1"/>
</dbReference>
<feature type="region of interest" description="Disordered" evidence="12">
    <location>
        <begin position="648"/>
        <end position="677"/>
    </location>
</feature>
<keyword evidence="5" id="KW-0809">Transit peptide</keyword>
<evidence type="ECO:0000313" key="15">
    <source>
        <dbReference type="EMBL" id="KAF7681268.1"/>
    </source>
</evidence>
<dbReference type="GO" id="GO:0046872">
    <property type="term" value="F:metal ion binding"/>
    <property type="evidence" value="ECO:0007669"/>
    <property type="project" value="UniProtKB-KW"/>
</dbReference>
<dbReference type="FunFam" id="3.40.50.970:FF:000006">
    <property type="entry name" value="Pyruvate dehydrogenase E1 component subunit beta"/>
    <property type="match status" value="1"/>
</dbReference>
<reference evidence="15" key="1">
    <citation type="submission" date="2020-01" db="EMBL/GenBank/DDBJ databases">
        <authorList>
            <person name="Feng Z.H.Z."/>
        </authorList>
    </citation>
    <scope>NUCLEOTIDE SEQUENCE</scope>
    <source>
        <strain evidence="15">CBS107.38</strain>
    </source>
</reference>
<organism evidence="15 16">
    <name type="scientific">Alternaria burnsii</name>
    <dbReference type="NCBI Taxonomy" id="1187904"/>
    <lineage>
        <taxon>Eukaryota</taxon>
        <taxon>Fungi</taxon>
        <taxon>Dikarya</taxon>
        <taxon>Ascomycota</taxon>
        <taxon>Pezizomycotina</taxon>
        <taxon>Dothideomycetes</taxon>
        <taxon>Pleosporomycetidae</taxon>
        <taxon>Pleosporales</taxon>
        <taxon>Pleosporineae</taxon>
        <taxon>Pleosporaceae</taxon>
        <taxon>Alternaria</taxon>
        <taxon>Alternaria sect. Alternaria</taxon>
    </lineage>
</organism>
<evidence type="ECO:0000256" key="8">
    <source>
        <dbReference type="ARBA" id="ARBA00023052"/>
    </source>
</evidence>
<dbReference type="InterPro" id="IPR005475">
    <property type="entry name" value="Transketolase-like_Pyr-bd"/>
</dbReference>
<keyword evidence="6" id="KW-0630">Potassium</keyword>
<keyword evidence="7" id="KW-0560">Oxidoreductase</keyword>
<protein>
    <recommendedName>
        <fullName evidence="3">pyruvate dehydrogenase (acetyl-transferring)</fullName>
        <ecNumber evidence="3">1.2.4.1</ecNumber>
    </recommendedName>
</protein>
<dbReference type="InterPro" id="IPR033248">
    <property type="entry name" value="Transketolase_C"/>
</dbReference>
<comment type="caution">
    <text evidence="15">The sequence shown here is derived from an EMBL/GenBank/DDBJ whole genome shotgun (WGS) entry which is preliminary data.</text>
</comment>
<evidence type="ECO:0000313" key="16">
    <source>
        <dbReference type="Proteomes" id="UP000596902"/>
    </source>
</evidence>
<dbReference type="SMART" id="SM00861">
    <property type="entry name" value="Transket_pyr"/>
    <property type="match status" value="1"/>
</dbReference>
<evidence type="ECO:0000256" key="3">
    <source>
        <dbReference type="ARBA" id="ARBA00012281"/>
    </source>
</evidence>
<dbReference type="GeneID" id="62198469"/>
<dbReference type="EC" id="1.2.4.1" evidence="3"/>
<comment type="subcellular location">
    <subcellularLocation>
        <location evidence="2">Mitochondrion</location>
    </subcellularLocation>
</comment>
<dbReference type="InterPro" id="IPR029061">
    <property type="entry name" value="THDP-binding"/>
</dbReference>
<dbReference type="RefSeq" id="XP_038791147.1">
    <property type="nucleotide sequence ID" value="XM_038925291.1"/>
</dbReference>
<evidence type="ECO:0000256" key="9">
    <source>
        <dbReference type="ARBA" id="ARBA00023128"/>
    </source>
</evidence>
<feature type="coiled-coil region" evidence="11">
    <location>
        <begin position="918"/>
        <end position="945"/>
    </location>
</feature>
<evidence type="ECO:0000256" key="13">
    <source>
        <dbReference type="SAM" id="Phobius"/>
    </source>
</evidence>
<evidence type="ECO:0000256" key="1">
    <source>
        <dbReference type="ARBA" id="ARBA00001964"/>
    </source>
</evidence>
<keyword evidence="11" id="KW-0175">Coiled coil</keyword>
<dbReference type="SUPFAM" id="SSF52922">
    <property type="entry name" value="TK C-terminal domain-like"/>
    <property type="match status" value="1"/>
</dbReference>
<feature type="region of interest" description="Disordered" evidence="12">
    <location>
        <begin position="404"/>
        <end position="423"/>
    </location>
</feature>
<feature type="domain" description="Transketolase-like pyrimidine-binding" evidence="14">
    <location>
        <begin position="48"/>
        <end position="223"/>
    </location>
</feature>
<feature type="transmembrane region" description="Helical" evidence="13">
    <location>
        <begin position="1500"/>
        <end position="1520"/>
    </location>
</feature>
<dbReference type="PANTHER" id="PTHR11624">
    <property type="entry name" value="DEHYDROGENASE RELATED"/>
    <property type="match status" value="1"/>
</dbReference>
<evidence type="ECO:0000256" key="10">
    <source>
        <dbReference type="ARBA" id="ARBA00023317"/>
    </source>
</evidence>
<keyword evidence="13" id="KW-0472">Membrane</keyword>
<feature type="transmembrane region" description="Helical" evidence="13">
    <location>
        <begin position="1471"/>
        <end position="1488"/>
    </location>
</feature>
<feature type="region of interest" description="Disordered" evidence="12">
    <location>
        <begin position="1221"/>
        <end position="1290"/>
    </location>
</feature>
<dbReference type="Pfam" id="PF02780">
    <property type="entry name" value="Transketolase_C"/>
    <property type="match status" value="1"/>
</dbReference>
<dbReference type="GO" id="GO:0004739">
    <property type="term" value="F:pyruvate dehydrogenase (acetyl-transferring) activity"/>
    <property type="evidence" value="ECO:0007669"/>
    <property type="project" value="UniProtKB-EC"/>
</dbReference>
<name>A0A8H7BG37_9PLEO</name>
<dbReference type="GO" id="GO:0005739">
    <property type="term" value="C:mitochondrion"/>
    <property type="evidence" value="ECO:0007669"/>
    <property type="project" value="UniProtKB-SubCell"/>
</dbReference>
<feature type="compositionally biased region" description="Basic and acidic residues" evidence="12">
    <location>
        <begin position="404"/>
        <end position="420"/>
    </location>
</feature>
<keyword evidence="8" id="KW-0786">Thiamine pyrophosphate</keyword>
<dbReference type="NCBIfam" id="NF008854">
    <property type="entry name" value="PRK11892.1"/>
    <property type="match status" value="1"/>
</dbReference>
<feature type="compositionally biased region" description="Polar residues" evidence="12">
    <location>
        <begin position="1242"/>
        <end position="1290"/>
    </location>
</feature>
<dbReference type="CDD" id="cd07036">
    <property type="entry name" value="TPP_PYR_E1-PDHc-beta_like"/>
    <property type="match status" value="1"/>
</dbReference>
<keyword evidence="9" id="KW-0496">Mitochondrion</keyword>
<evidence type="ECO:0000256" key="2">
    <source>
        <dbReference type="ARBA" id="ARBA00004173"/>
    </source>
</evidence>
<dbReference type="Gene3D" id="3.40.50.970">
    <property type="match status" value="1"/>
</dbReference>
<dbReference type="NCBIfam" id="NF006667">
    <property type="entry name" value="PRK09212.1"/>
    <property type="match status" value="1"/>
</dbReference>
<dbReference type="EMBL" id="JAAABM010000001">
    <property type="protein sequence ID" value="KAF7681268.1"/>
    <property type="molecule type" value="Genomic_DNA"/>
</dbReference>
<dbReference type="InterPro" id="IPR027110">
    <property type="entry name" value="PDHB_mito-type"/>
</dbReference>
<evidence type="ECO:0000256" key="12">
    <source>
        <dbReference type="SAM" id="MobiDB-lite"/>
    </source>
</evidence>
<evidence type="ECO:0000256" key="4">
    <source>
        <dbReference type="ARBA" id="ARBA00022723"/>
    </source>
</evidence>
<evidence type="ECO:0000256" key="6">
    <source>
        <dbReference type="ARBA" id="ARBA00022958"/>
    </source>
</evidence>
<comment type="cofactor">
    <cofactor evidence="1">
        <name>thiamine diphosphate</name>
        <dbReference type="ChEBI" id="CHEBI:58937"/>
    </cofactor>
</comment>